<comment type="caution">
    <text evidence="8">The sequence shown here is derived from an EMBL/GenBank/DDBJ whole genome shotgun (WGS) entry which is preliminary data.</text>
</comment>
<feature type="transmembrane region" description="Helical" evidence="6">
    <location>
        <begin position="33"/>
        <end position="50"/>
    </location>
</feature>
<dbReference type="PANTHER" id="PTHR31766">
    <property type="entry name" value="GLABROUS1 ENHANCER-BINDING PROTEIN-LIKE 2"/>
    <property type="match status" value="1"/>
</dbReference>
<keyword evidence="4 5" id="KW-0472">Membrane</keyword>
<dbReference type="PROSITE" id="PS50922">
    <property type="entry name" value="TLC"/>
    <property type="match status" value="1"/>
</dbReference>
<evidence type="ECO:0000256" key="1">
    <source>
        <dbReference type="ARBA" id="ARBA00004141"/>
    </source>
</evidence>
<dbReference type="Pfam" id="PF03798">
    <property type="entry name" value="TRAM_LAG1_CLN8"/>
    <property type="match status" value="1"/>
</dbReference>
<evidence type="ECO:0000256" key="3">
    <source>
        <dbReference type="ARBA" id="ARBA00022989"/>
    </source>
</evidence>
<dbReference type="SMART" id="SM00724">
    <property type="entry name" value="TLC"/>
    <property type="match status" value="1"/>
</dbReference>
<evidence type="ECO:0000259" key="7">
    <source>
        <dbReference type="PROSITE" id="PS50922"/>
    </source>
</evidence>
<evidence type="ECO:0000313" key="9">
    <source>
        <dbReference type="Proteomes" id="UP000239899"/>
    </source>
</evidence>
<feature type="transmembrane region" description="Helical" evidence="6">
    <location>
        <begin position="190"/>
        <end position="212"/>
    </location>
</feature>
<feature type="transmembrane region" description="Helical" evidence="6">
    <location>
        <begin position="98"/>
        <end position="117"/>
    </location>
</feature>
<feature type="transmembrane region" description="Helical" evidence="6">
    <location>
        <begin position="224"/>
        <end position="248"/>
    </location>
</feature>
<dbReference type="EMBL" id="LHPG02000022">
    <property type="protein sequence ID" value="PRW20690.1"/>
    <property type="molecule type" value="Genomic_DNA"/>
</dbReference>
<evidence type="ECO:0000256" key="6">
    <source>
        <dbReference type="SAM" id="Phobius"/>
    </source>
</evidence>
<name>A0A2P6TDH0_CHLSO</name>
<dbReference type="PANTHER" id="PTHR31766:SF2">
    <property type="entry name" value="GLABROUS1 ENHANCER-BINDING PROTEIN-LIKE 2"/>
    <property type="match status" value="1"/>
</dbReference>
<comment type="subcellular location">
    <subcellularLocation>
        <location evidence="1">Membrane</location>
        <topology evidence="1">Multi-pass membrane protein</topology>
    </subcellularLocation>
</comment>
<keyword evidence="9" id="KW-1185">Reference proteome</keyword>
<evidence type="ECO:0000256" key="5">
    <source>
        <dbReference type="PROSITE-ProRule" id="PRU00205"/>
    </source>
</evidence>
<feature type="domain" description="TLC" evidence="7">
    <location>
        <begin position="55"/>
        <end position="256"/>
    </location>
</feature>
<dbReference type="GO" id="GO:0016020">
    <property type="term" value="C:membrane"/>
    <property type="evidence" value="ECO:0007669"/>
    <property type="project" value="UniProtKB-SubCell"/>
</dbReference>
<sequence>MWVQQLGAALEPVSVAAAPLVGPAWREVPAFTLVFAAIFFAALPFWHYVVGVNWKKAAILSSCSMSSVHGLLCALGGYEQLLAWGTFQPDAPNTYPQKLLNEFSLAYMIADSFLFLLPWTPDDVVFIVHHILSSTYLVGCLLNGHGAIGCIMMFFLGEVTSPVFNAFSISKELRHHSKAAFRVFNMMSPIFTIAFIGVRSIIAPPITAWFVYRLWFSSPLLPVAWRAAMGSCIVLGMVASQLWSFKLLRGWSKQHRRGAQLAAEQKRE</sequence>
<gene>
    <name evidence="8" type="ORF">C2E21_8869</name>
</gene>
<protein>
    <submittedName>
        <fullName evidence="8">Carbonic anhydrase 2</fullName>
    </submittedName>
</protein>
<evidence type="ECO:0000256" key="2">
    <source>
        <dbReference type="ARBA" id="ARBA00022692"/>
    </source>
</evidence>
<evidence type="ECO:0000313" key="8">
    <source>
        <dbReference type="EMBL" id="PRW20690.1"/>
    </source>
</evidence>
<accession>A0A2P6TDH0</accession>
<keyword evidence="2 5" id="KW-0812">Transmembrane</keyword>
<dbReference type="AlphaFoldDB" id="A0A2P6TDH0"/>
<proteinExistence type="predicted"/>
<dbReference type="Proteomes" id="UP000239899">
    <property type="component" value="Unassembled WGS sequence"/>
</dbReference>
<dbReference type="InterPro" id="IPR040327">
    <property type="entry name" value="At5g14285-like"/>
</dbReference>
<evidence type="ECO:0000256" key="4">
    <source>
        <dbReference type="ARBA" id="ARBA00023136"/>
    </source>
</evidence>
<organism evidence="8 9">
    <name type="scientific">Chlorella sorokiniana</name>
    <name type="common">Freshwater green alga</name>
    <dbReference type="NCBI Taxonomy" id="3076"/>
    <lineage>
        <taxon>Eukaryota</taxon>
        <taxon>Viridiplantae</taxon>
        <taxon>Chlorophyta</taxon>
        <taxon>core chlorophytes</taxon>
        <taxon>Trebouxiophyceae</taxon>
        <taxon>Chlorellales</taxon>
        <taxon>Chlorellaceae</taxon>
        <taxon>Chlorella clade</taxon>
        <taxon>Chlorella</taxon>
    </lineage>
</organism>
<reference evidence="8 9" key="1">
    <citation type="journal article" date="2018" name="Plant J.">
        <title>Genome sequences of Chlorella sorokiniana UTEX 1602 and Micractinium conductrix SAG 241.80: implications to maltose excretion by a green alga.</title>
        <authorList>
            <person name="Arriola M.B."/>
            <person name="Velmurugan N."/>
            <person name="Zhang Y."/>
            <person name="Plunkett M.H."/>
            <person name="Hondzo H."/>
            <person name="Barney B.M."/>
        </authorList>
    </citation>
    <scope>NUCLEOTIDE SEQUENCE [LARGE SCALE GENOMIC DNA]</scope>
    <source>
        <strain evidence="9">UTEX 1602</strain>
    </source>
</reference>
<keyword evidence="3 6" id="KW-1133">Transmembrane helix</keyword>
<dbReference type="OrthoDB" id="204175at2759"/>
<dbReference type="InterPro" id="IPR006634">
    <property type="entry name" value="TLC-dom"/>
</dbReference>